<accession>A0ABQ9I3L8</accession>
<comment type="caution">
    <text evidence="2">The sequence shown here is derived from an EMBL/GenBank/DDBJ whole genome shotgun (WGS) entry which is preliminary data.</text>
</comment>
<feature type="compositionally biased region" description="Basic and acidic residues" evidence="1">
    <location>
        <begin position="132"/>
        <end position="155"/>
    </location>
</feature>
<reference evidence="2 3" key="1">
    <citation type="submission" date="2023-02" db="EMBL/GenBank/DDBJ databases">
        <title>LHISI_Scaffold_Assembly.</title>
        <authorList>
            <person name="Stuart O.P."/>
            <person name="Cleave R."/>
            <person name="Magrath M.J.L."/>
            <person name="Mikheyev A.S."/>
        </authorList>
    </citation>
    <scope>NUCLEOTIDE SEQUENCE [LARGE SCALE GENOMIC DNA]</scope>
    <source>
        <strain evidence="2">Daus_M_001</strain>
        <tissue evidence="2">Leg muscle</tissue>
    </source>
</reference>
<keyword evidence="3" id="KW-1185">Reference proteome</keyword>
<evidence type="ECO:0000256" key="1">
    <source>
        <dbReference type="SAM" id="MobiDB-lite"/>
    </source>
</evidence>
<evidence type="ECO:0000313" key="3">
    <source>
        <dbReference type="Proteomes" id="UP001159363"/>
    </source>
</evidence>
<feature type="region of interest" description="Disordered" evidence="1">
    <location>
        <begin position="962"/>
        <end position="992"/>
    </location>
</feature>
<dbReference type="Proteomes" id="UP001159363">
    <property type="component" value="Chromosome 3"/>
</dbReference>
<feature type="compositionally biased region" description="Basic residues" evidence="1">
    <location>
        <begin position="122"/>
        <end position="131"/>
    </location>
</feature>
<evidence type="ECO:0000313" key="2">
    <source>
        <dbReference type="EMBL" id="KAJ8891255.1"/>
    </source>
</evidence>
<name>A0ABQ9I3L8_9NEOP</name>
<sequence length="1116" mass="123201">MRESCLERCRWSAGFLGDLPFPPPLHSGAAPSHLISPSLHSTKLTQILTKFSSYYNTIKQSVKTGTVDLLIKYEIFPYLFPGTSHADVARRVFVFAVRKRPSLRKLRYLLCQKSVQITGTRQKAKPKYRNRIRLERASQKQSSDTRKTPHDGVKRSQEQLLQALNLRCPRLRCHLDNFTSSFVGHSRKSEGGRGGHSVWPAVGQSTCVWQQETRTKCIVHATLTRRMRLAGVLHDVLNSLVSSTVTLDAVILSIPHLVRLTLDLPTLDFSLFRDFHSDNVTASVNVSMLEDYCFFRPSLHSAVEAMLKRCTRCKDAAYLDVLARLRKRSAGLIRTTLTRAPDAPSLLRARRSTGVLRLGNATKGENMPRRVGNAALEWQRDTRGKFFFFSSRPETIDDHVLTRARCLDQRHSGWAASLSPGRPDHCGFKGAAITVSVVSMERCRNERAGETGDPRENPLTNGIVRHGLLTPTGPMLESLAGDGLQTSLPMPYLGFEPRASRTTDWWRTNRPRQWKSAPCLNEASCSDGQYPFHILNAGERSYPLSSSLSPLHKKTTKAPYFLGSASGLALLETGRATSLPDFRTRESCRTIPLVGGEFSRGSPISPALVFRRCSILASLYPLSGLTDLVVKSLCFASHLGDSPCAVLLDPAVAGVRLCFMSLPAINTHRGFTNLTLYPKRRSACGLSLIAAVCRFSCVDCASVVGMAYPHRNNWLFRVYILFVFFTQGRSVSARPRLCSGCNSYGIPEVARQEHCTAIEDLVLRGDGAPDARGSIALIVHSDCDDSMAKLGVSKPSAVRVLQINKMHPYKFQLQQHLRASFALAMRRCGSGLNRPAGQLKLVRTHQFWPVQSWTAQASGKVFQFRFCGLRSSPVASRQSPHTMRNSSSCVGTFRAHNIADQLAVDGSSSQSRGRPLCMQMSALGRYLACLTRERVVCEGAEAERVANSCHFPSTSTCEFAHTSPLTEQPKIPEKTRRPAASSGTIPNCENPAVTRSGIEPGSPWWEASLLIVQPPRSPSYHAGADWPTAFRRVVICFASHLGDSPCAVLLDPAVAGVRLCFMSLPAINTHRGFTNLTLYPKRRSACGLSLIAEVCRFSCVDCASVVGMAYPHRNSC</sequence>
<feature type="region of interest" description="Disordered" evidence="1">
    <location>
        <begin position="121"/>
        <end position="155"/>
    </location>
</feature>
<organism evidence="2 3">
    <name type="scientific">Dryococelus australis</name>
    <dbReference type="NCBI Taxonomy" id="614101"/>
    <lineage>
        <taxon>Eukaryota</taxon>
        <taxon>Metazoa</taxon>
        <taxon>Ecdysozoa</taxon>
        <taxon>Arthropoda</taxon>
        <taxon>Hexapoda</taxon>
        <taxon>Insecta</taxon>
        <taxon>Pterygota</taxon>
        <taxon>Neoptera</taxon>
        <taxon>Polyneoptera</taxon>
        <taxon>Phasmatodea</taxon>
        <taxon>Verophasmatodea</taxon>
        <taxon>Anareolatae</taxon>
        <taxon>Phasmatidae</taxon>
        <taxon>Eurycanthinae</taxon>
        <taxon>Dryococelus</taxon>
    </lineage>
</organism>
<dbReference type="EMBL" id="JARBHB010000003">
    <property type="protein sequence ID" value="KAJ8891255.1"/>
    <property type="molecule type" value="Genomic_DNA"/>
</dbReference>
<protein>
    <submittedName>
        <fullName evidence="2">Uncharacterized protein</fullName>
    </submittedName>
</protein>
<proteinExistence type="predicted"/>
<gene>
    <name evidence="2" type="ORF">PR048_010771</name>
</gene>